<gene>
    <name evidence="3" type="ORF">GIS00_08870</name>
</gene>
<dbReference type="InterPro" id="IPR015889">
    <property type="entry name" value="Intradiol_dOase_core"/>
</dbReference>
<feature type="region of interest" description="Disordered" evidence="1">
    <location>
        <begin position="86"/>
        <end position="112"/>
    </location>
</feature>
<accession>A0A7K1FIV4</accession>
<dbReference type="Gene3D" id="2.60.130.10">
    <property type="entry name" value="Aromatic compound dioxygenase"/>
    <property type="match status" value="1"/>
</dbReference>
<keyword evidence="3" id="KW-0223">Dioxygenase</keyword>
<dbReference type="CDD" id="cd03457">
    <property type="entry name" value="intradiol_dioxygenase_like"/>
    <property type="match status" value="1"/>
</dbReference>
<dbReference type="GO" id="GO:0016702">
    <property type="term" value="F:oxidoreductase activity, acting on single donors with incorporation of molecular oxygen, incorporation of two atoms of oxygen"/>
    <property type="evidence" value="ECO:0007669"/>
    <property type="project" value="InterPro"/>
</dbReference>
<dbReference type="Proteomes" id="UP000460221">
    <property type="component" value="Unassembled WGS sequence"/>
</dbReference>
<evidence type="ECO:0000313" key="4">
    <source>
        <dbReference type="Proteomes" id="UP000460221"/>
    </source>
</evidence>
<feature type="compositionally biased region" description="Low complexity" evidence="1">
    <location>
        <begin position="413"/>
        <end position="422"/>
    </location>
</feature>
<keyword evidence="3" id="KW-0560">Oxidoreductase</keyword>
<dbReference type="SUPFAM" id="SSF49482">
    <property type="entry name" value="Aromatic compound dioxygenase"/>
    <property type="match status" value="1"/>
</dbReference>
<feature type="compositionally biased region" description="Gly residues" evidence="1">
    <location>
        <begin position="423"/>
        <end position="445"/>
    </location>
</feature>
<name>A0A7K1FIV4_9ACTN</name>
<dbReference type="Pfam" id="PF00775">
    <property type="entry name" value="Dioxygenase_C"/>
    <property type="match status" value="1"/>
</dbReference>
<sequence length="445" mass="45209">MINIACACEDAAVGTGGAGVASFVRAPARPASRPHSACCTADLGPEEQCVRRTIPARDSHRFGTACDPDAHREPSEDVLTPPNEEIIVSQPTPDQTPQGPAYQGRLLPRPDDEVVDQGLSFDVRTLLTRRRMFRVVGLGAGAFALAACSTDTVTGTSSTAAAATTTGSSTAAGFTTSSGSTSSDATSAADSSTSSAASSTSGDLTEIPDETAGPYPGDGSNGPDVLEESGIVRQDIRSSFGTSTTTAEGVPLTFEFTVLDMASGGSPFAGVAVYAWHCDRDGNYSMYSSGIEDENYLRGVQIADANGKVSFTSIFPACYSGRWPHIHFEVYPDEASISDSANAIATSQMALPQNVCETVYATTGYEQSVTNLSQITLQSDNVFGDDAGIHQIGTVSGDVTSGYTASLTAPVDTTTTPSAGSAPSGGGGGGMGGGPGGGGTPPTGG</sequence>
<dbReference type="GO" id="GO:0008199">
    <property type="term" value="F:ferric iron binding"/>
    <property type="evidence" value="ECO:0007669"/>
    <property type="project" value="InterPro"/>
</dbReference>
<evidence type="ECO:0000259" key="2">
    <source>
        <dbReference type="Pfam" id="PF00775"/>
    </source>
</evidence>
<protein>
    <submittedName>
        <fullName evidence="3">3,4-dioxygenase subunit beta</fullName>
    </submittedName>
</protein>
<feature type="region of interest" description="Disordered" evidence="1">
    <location>
        <begin position="408"/>
        <end position="445"/>
    </location>
</feature>
<dbReference type="PANTHER" id="PTHR34315:SF1">
    <property type="entry name" value="INTRADIOL RING-CLEAVAGE DIOXYGENASES DOMAIN-CONTAINING PROTEIN-RELATED"/>
    <property type="match status" value="1"/>
</dbReference>
<keyword evidence="4" id="KW-1185">Reference proteome</keyword>
<evidence type="ECO:0000313" key="3">
    <source>
        <dbReference type="EMBL" id="MTD14055.1"/>
    </source>
</evidence>
<proteinExistence type="predicted"/>
<feature type="domain" description="Intradiol ring-cleavage dioxygenases" evidence="2">
    <location>
        <begin position="245"/>
        <end position="321"/>
    </location>
</feature>
<dbReference type="PANTHER" id="PTHR34315">
    <property type="match status" value="1"/>
</dbReference>
<dbReference type="AlphaFoldDB" id="A0A7K1FIV4"/>
<dbReference type="InterPro" id="IPR000627">
    <property type="entry name" value="Intradiol_dOase_C"/>
</dbReference>
<comment type="caution">
    <text evidence="3">The sequence shown here is derived from an EMBL/GenBank/DDBJ whole genome shotgun (WGS) entry which is preliminary data.</text>
</comment>
<organism evidence="3 4">
    <name type="scientific">Nakamurella alba</name>
    <dbReference type="NCBI Taxonomy" id="2665158"/>
    <lineage>
        <taxon>Bacteria</taxon>
        <taxon>Bacillati</taxon>
        <taxon>Actinomycetota</taxon>
        <taxon>Actinomycetes</taxon>
        <taxon>Nakamurellales</taxon>
        <taxon>Nakamurellaceae</taxon>
        <taxon>Nakamurella</taxon>
    </lineage>
</organism>
<feature type="compositionally biased region" description="Polar residues" evidence="1">
    <location>
        <begin position="89"/>
        <end position="98"/>
    </location>
</feature>
<feature type="compositionally biased region" description="Low complexity" evidence="1">
    <location>
        <begin position="162"/>
        <end position="203"/>
    </location>
</feature>
<feature type="region of interest" description="Disordered" evidence="1">
    <location>
        <begin position="162"/>
        <end position="226"/>
    </location>
</feature>
<dbReference type="EMBL" id="WLYK01000002">
    <property type="protein sequence ID" value="MTD14055.1"/>
    <property type="molecule type" value="Genomic_DNA"/>
</dbReference>
<evidence type="ECO:0000256" key="1">
    <source>
        <dbReference type="SAM" id="MobiDB-lite"/>
    </source>
</evidence>
<reference evidence="3 4" key="1">
    <citation type="submission" date="2019-11" db="EMBL/GenBank/DDBJ databases">
        <authorList>
            <person name="Jiang L.-Q."/>
        </authorList>
    </citation>
    <scope>NUCLEOTIDE SEQUENCE [LARGE SCALE GENOMIC DNA]</scope>
    <source>
        <strain evidence="3 4">YIM 132087</strain>
    </source>
</reference>